<keyword evidence="4" id="KW-1185">Reference proteome</keyword>
<evidence type="ECO:0000256" key="1">
    <source>
        <dbReference type="SAM" id="MobiDB-lite"/>
    </source>
</evidence>
<feature type="region of interest" description="Disordered" evidence="1">
    <location>
        <begin position="237"/>
        <end position="261"/>
    </location>
</feature>
<dbReference type="RefSeq" id="WP_136774602.1">
    <property type="nucleotide sequence ID" value="NZ_CP156074.1"/>
</dbReference>
<keyword evidence="2" id="KW-0472">Membrane</keyword>
<dbReference type="EMBL" id="SUMF01000029">
    <property type="protein sequence ID" value="TJZ66842.1"/>
    <property type="molecule type" value="Genomic_DNA"/>
</dbReference>
<dbReference type="OrthoDB" id="8578183at2"/>
<dbReference type="Proteomes" id="UP000310016">
    <property type="component" value="Unassembled WGS sequence"/>
</dbReference>
<comment type="caution">
    <text evidence="3">The sequence shown here is derived from an EMBL/GenBank/DDBJ whole genome shotgun (WGS) entry which is preliminary data.</text>
</comment>
<proteinExistence type="predicted"/>
<evidence type="ECO:0008006" key="5">
    <source>
        <dbReference type="Google" id="ProtNLM"/>
    </source>
</evidence>
<protein>
    <recommendedName>
        <fullName evidence="5">DUF2875 domain-containing protein</fullName>
    </recommendedName>
</protein>
<reference evidence="3 4" key="1">
    <citation type="submission" date="2019-04" db="EMBL/GenBank/DDBJ databases">
        <title>Chitiniphilus eburnea sp. nov., a novel chitinolytic bacterium isolated from aquaculture sludge.</title>
        <authorList>
            <person name="Sheng M."/>
        </authorList>
    </citation>
    <scope>NUCLEOTIDE SEQUENCE [LARGE SCALE GENOMIC DNA]</scope>
    <source>
        <strain evidence="3 4">HX-2-15</strain>
    </source>
</reference>
<evidence type="ECO:0000313" key="4">
    <source>
        <dbReference type="Proteomes" id="UP000310016"/>
    </source>
</evidence>
<accession>A0A4U0PI65</accession>
<sequence length="478" mass="50312">MILNSLIFGGITGIWWALVWFVLPVDLRQLSVPSLTLLHVAPPVLLMGAWSAWKSYRAKRAAALAQAAIDAQAAENAARISAARDTHEAELRRRRAYVDCRGVWVSSTTPPPGWFEGQPAPCAFLEHPAEETLGVGRETALRQSLHEVLSLAIGSSPAIAWLPIYLLPGNQMAGAAQLDLARGAWQAAIDDNALDHPPGQADCKFLPGIDGVADRVVALFENDPTLPALLLLGPDSPLADTEADDPYDDDAPPAPSASGKPGHAVVALLFSRPGLTTSYRDDDAVVTGDDQDPYQPYWERQGGEAAGLGWARVPPPLQPALLDLAPLATLHQGRTLQKQGGVGHGNGLSRQIQNLLEGALINASLRDQPFDSAEADAPAPVEIGWLAHNSGSVDTGGSRLAALATALHYFGSELNPIDQATNVVVEYGDIGAARGPLLLATALLRAAQLAQPTVAAEFDGDDFVGVGVMRPAIAGATP</sequence>
<keyword evidence="2" id="KW-0812">Transmembrane</keyword>
<feature type="transmembrane region" description="Helical" evidence="2">
    <location>
        <begin position="6"/>
        <end position="23"/>
    </location>
</feature>
<gene>
    <name evidence="3" type="ORF">FAZ21_16800</name>
</gene>
<feature type="compositionally biased region" description="Acidic residues" evidence="1">
    <location>
        <begin position="241"/>
        <end position="251"/>
    </location>
</feature>
<evidence type="ECO:0000313" key="3">
    <source>
        <dbReference type="EMBL" id="TJZ66842.1"/>
    </source>
</evidence>
<name>A0A4U0PI65_9NEIS</name>
<organism evidence="3 4">
    <name type="scientific">Chitiniphilus eburneus</name>
    <dbReference type="NCBI Taxonomy" id="2571148"/>
    <lineage>
        <taxon>Bacteria</taxon>
        <taxon>Pseudomonadati</taxon>
        <taxon>Pseudomonadota</taxon>
        <taxon>Betaproteobacteria</taxon>
        <taxon>Neisseriales</taxon>
        <taxon>Chitinibacteraceae</taxon>
        <taxon>Chitiniphilus</taxon>
    </lineage>
</organism>
<keyword evidence="2" id="KW-1133">Transmembrane helix</keyword>
<evidence type="ECO:0000256" key="2">
    <source>
        <dbReference type="SAM" id="Phobius"/>
    </source>
</evidence>
<dbReference type="AlphaFoldDB" id="A0A4U0PI65"/>